<feature type="domain" description="G-patch" evidence="9">
    <location>
        <begin position="153"/>
        <end position="199"/>
    </location>
</feature>
<dbReference type="GO" id="GO:0003676">
    <property type="term" value="F:nucleic acid binding"/>
    <property type="evidence" value="ECO:0007669"/>
    <property type="project" value="InterPro"/>
</dbReference>
<evidence type="ECO:0000256" key="7">
    <source>
        <dbReference type="PIRNR" id="PIRNR017706"/>
    </source>
</evidence>
<feature type="region of interest" description="Disordered" evidence="8">
    <location>
        <begin position="194"/>
        <end position="236"/>
    </location>
</feature>
<dbReference type="SMART" id="SM00443">
    <property type="entry name" value="G_patch"/>
    <property type="match status" value="1"/>
</dbReference>
<dbReference type="PANTHER" id="PTHR23329">
    <property type="entry name" value="TUFTELIN-INTERACTING PROTEIN 11-RELATED"/>
    <property type="match status" value="1"/>
</dbReference>
<dbReference type="Pfam" id="PF01585">
    <property type="entry name" value="G-patch"/>
    <property type="match status" value="1"/>
</dbReference>
<dbReference type="InterPro" id="IPR000467">
    <property type="entry name" value="G_patch_dom"/>
</dbReference>
<dbReference type="InterPro" id="IPR024933">
    <property type="entry name" value="TFP11"/>
</dbReference>
<name>A0A0A9X2E3_LYGHE</name>
<gene>
    <name evidence="10" type="primary">tfip11</name>
    <name evidence="10" type="ORF">CM83_78947</name>
</gene>
<feature type="compositionally biased region" description="Basic and acidic residues" evidence="8">
    <location>
        <begin position="82"/>
        <end position="100"/>
    </location>
</feature>
<reference evidence="10" key="1">
    <citation type="journal article" date="2014" name="PLoS ONE">
        <title>Transcriptome-Based Identification of ABC Transporters in the Western Tarnished Plant Bug Lygus hesperus.</title>
        <authorList>
            <person name="Hull J.J."/>
            <person name="Chaney K."/>
            <person name="Geib S.M."/>
            <person name="Fabrick J.A."/>
            <person name="Brent C.S."/>
            <person name="Walsh D."/>
            <person name="Lavine L.C."/>
        </authorList>
    </citation>
    <scope>NUCLEOTIDE SEQUENCE</scope>
</reference>
<proteinExistence type="inferred from homology"/>
<dbReference type="Pfam" id="PF07842">
    <property type="entry name" value="GCFC"/>
    <property type="match status" value="1"/>
</dbReference>
<organism evidence="10">
    <name type="scientific">Lygus hesperus</name>
    <name type="common">Western plant bug</name>
    <dbReference type="NCBI Taxonomy" id="30085"/>
    <lineage>
        <taxon>Eukaryota</taxon>
        <taxon>Metazoa</taxon>
        <taxon>Ecdysozoa</taxon>
        <taxon>Arthropoda</taxon>
        <taxon>Hexapoda</taxon>
        <taxon>Insecta</taxon>
        <taxon>Pterygota</taxon>
        <taxon>Neoptera</taxon>
        <taxon>Paraneoptera</taxon>
        <taxon>Hemiptera</taxon>
        <taxon>Heteroptera</taxon>
        <taxon>Panheteroptera</taxon>
        <taxon>Cimicomorpha</taxon>
        <taxon>Miridae</taxon>
        <taxon>Mirini</taxon>
        <taxon>Lygus</taxon>
    </lineage>
</organism>
<keyword evidence="4 7" id="KW-0747">Spliceosome</keyword>
<dbReference type="EMBL" id="GBHO01029490">
    <property type="protein sequence ID" value="JAG14114.1"/>
    <property type="molecule type" value="Transcribed_RNA"/>
</dbReference>
<dbReference type="PANTHER" id="PTHR23329:SF1">
    <property type="entry name" value="TUFTELIN-INTERACTING PROTEIN 11"/>
    <property type="match status" value="1"/>
</dbReference>
<evidence type="ECO:0000256" key="6">
    <source>
        <dbReference type="ARBA" id="ARBA00023242"/>
    </source>
</evidence>
<dbReference type="GO" id="GO:0000390">
    <property type="term" value="P:spliceosomal complex disassembly"/>
    <property type="evidence" value="ECO:0007669"/>
    <property type="project" value="InterPro"/>
</dbReference>
<keyword evidence="3 7" id="KW-0507">mRNA processing</keyword>
<evidence type="ECO:0000256" key="2">
    <source>
        <dbReference type="ARBA" id="ARBA00010900"/>
    </source>
</evidence>
<feature type="compositionally biased region" description="Basic and acidic residues" evidence="8">
    <location>
        <begin position="201"/>
        <end position="226"/>
    </location>
</feature>
<evidence type="ECO:0000256" key="1">
    <source>
        <dbReference type="ARBA" id="ARBA00004123"/>
    </source>
</evidence>
<dbReference type="PIRSF" id="PIRSF017706">
    <property type="entry name" value="TFIP11"/>
    <property type="match status" value="1"/>
</dbReference>
<evidence type="ECO:0000256" key="8">
    <source>
        <dbReference type="SAM" id="MobiDB-lite"/>
    </source>
</evidence>
<evidence type="ECO:0000313" key="10">
    <source>
        <dbReference type="EMBL" id="JAG14114.1"/>
    </source>
</evidence>
<feature type="compositionally biased region" description="Basic and acidic residues" evidence="8">
    <location>
        <begin position="1"/>
        <end position="11"/>
    </location>
</feature>
<dbReference type="InterPro" id="IPR022159">
    <property type="entry name" value="STIP/TFIP11_N"/>
</dbReference>
<dbReference type="PROSITE" id="PS50174">
    <property type="entry name" value="G_PATCH"/>
    <property type="match status" value="1"/>
</dbReference>
<keyword evidence="6 7" id="KW-0539">Nucleus</keyword>
<feature type="region of interest" description="Disordered" evidence="8">
    <location>
        <begin position="1"/>
        <end position="121"/>
    </location>
</feature>
<comment type="similarity">
    <text evidence="2 7">Belongs to the TFP11/STIP family.</text>
</comment>
<reference evidence="10" key="2">
    <citation type="submission" date="2014-07" db="EMBL/GenBank/DDBJ databases">
        <authorList>
            <person name="Hull J."/>
        </authorList>
    </citation>
    <scope>NUCLEOTIDE SEQUENCE</scope>
</reference>
<dbReference type="Pfam" id="PF12457">
    <property type="entry name" value="TIP_N"/>
    <property type="match status" value="1"/>
</dbReference>
<dbReference type="GO" id="GO:0071008">
    <property type="term" value="C:U2-type post-mRNA release spliceosomal complex"/>
    <property type="evidence" value="ECO:0007669"/>
    <property type="project" value="TreeGrafter"/>
</dbReference>
<evidence type="ECO:0000256" key="5">
    <source>
        <dbReference type="ARBA" id="ARBA00023187"/>
    </source>
</evidence>
<comment type="subcellular location">
    <subcellularLocation>
        <location evidence="1 7">Nucleus</location>
    </subcellularLocation>
</comment>
<evidence type="ECO:0000256" key="3">
    <source>
        <dbReference type="ARBA" id="ARBA00022664"/>
    </source>
</evidence>
<accession>A0A0A9X2E3</accession>
<sequence>MSDTEYEKFEITDYDLDNEFSMNRPGRRVSKNQQIYGIWADDSDDDGDGELSRPSFSSGGKKPKNYSAPIGFVAGGVQQAGKKKEQEQKESDEEHEKDIPISDSEDDEPRPRYKSLDPLAGVSGEIAGMRKKKAFQPTPVLSQRGVGTWERHTKGIGAKLLLQMGFQPGKGLGKDLQGIQAPIEASLRKGRGAIGAYGPEKSAKIADIRPEPSKKEARKETKETGDRSSQWRKGDGGKKKAKYVYKSIEDVLLDQGSQPLRKREFNELAKVKVIDMTGPEQRILSGYHAISGNQRPADEWEARKDKTYDNFSMPELQHNLNLLVDMCEQDIITKDKQLRYNDDRVVSLQHEAEKLRKVTENESNLINGLENLLETLERLTKGANEGTMTLEEMASAYKRLREKHPNEYLMYDLPSLAPSFIRPILKNTLSSWDPLKNPEQPLGEFAQWQQVLSETQSAHTLTAATLQDPFHRLLWDAWMPCIRIAVNSWNVKEPQPLIILLDTWRSLLPSWILDNILQQLVMPRLQNTAEDWNPLMDPIPVHTWTHPWVPLLSKRLKVNVFPVIRQKLSSALNGWHPSDSSARLLLMPWASVFTQSEMDTFLINNILPKLGLVLQEFAINPSQQIMEPWHWVMDWYPLTSPPLMADLLAKSFFPRWLQVLTMWLNMAPNYDQVTKWYTGWKSLIPNDLREQPPIKEHLRTALELMSRSVGGPVAPPPPPPPPAPSISDHPRFQGMAEAVRTAAQMVDGFRDLVQKRCEESGIIFHPIPNRYREAKQVYRCGNVQMYIDRNVIFSCDPKTNMWAPVSIQSLLDKATSFN</sequence>
<dbReference type="InterPro" id="IPR045211">
    <property type="entry name" value="TFP11/STIP/Ntr1"/>
</dbReference>
<dbReference type="InterPro" id="IPR022783">
    <property type="entry name" value="GCFC_dom"/>
</dbReference>
<keyword evidence="5 7" id="KW-0508">mRNA splicing</keyword>
<evidence type="ECO:0000256" key="4">
    <source>
        <dbReference type="ARBA" id="ARBA00022728"/>
    </source>
</evidence>
<evidence type="ECO:0000259" key="9">
    <source>
        <dbReference type="PROSITE" id="PS50174"/>
    </source>
</evidence>
<protein>
    <submittedName>
        <fullName evidence="10">Tuftelin-interacting protein 11</fullName>
    </submittedName>
</protein>
<dbReference type="AlphaFoldDB" id="A0A0A9X2E3"/>